<name>A0ABP0HJI3_9DINO</name>
<keyword evidence="1" id="KW-0732">Signal</keyword>
<feature type="signal peptide" evidence="1">
    <location>
        <begin position="1"/>
        <end position="20"/>
    </location>
</feature>
<feature type="chain" id="PRO_5045234246" evidence="1">
    <location>
        <begin position="21"/>
        <end position="385"/>
    </location>
</feature>
<organism evidence="2 3">
    <name type="scientific">Durusdinium trenchii</name>
    <dbReference type="NCBI Taxonomy" id="1381693"/>
    <lineage>
        <taxon>Eukaryota</taxon>
        <taxon>Sar</taxon>
        <taxon>Alveolata</taxon>
        <taxon>Dinophyceae</taxon>
        <taxon>Suessiales</taxon>
        <taxon>Symbiodiniaceae</taxon>
        <taxon>Durusdinium</taxon>
    </lineage>
</organism>
<reference evidence="2 3" key="1">
    <citation type="submission" date="2024-02" db="EMBL/GenBank/DDBJ databases">
        <authorList>
            <person name="Chen Y."/>
            <person name="Shah S."/>
            <person name="Dougan E. K."/>
            <person name="Thang M."/>
            <person name="Chan C."/>
        </authorList>
    </citation>
    <scope>NUCLEOTIDE SEQUENCE [LARGE SCALE GENOMIC DNA]</scope>
</reference>
<sequence length="385" mass="43163">MARWTNLLLQAALLITSAKSLCGDDADCQHAAATKFAPVLRLDKETLSQDRCLPGHPATVYYERKAGNQDVICESNLTKLEAGEVPLFYHYKECGSDVVVIDYFIWYSHQRECLKIEAGGLMNEAYGEHKADWETVAVQIQYDEVKRVRFHQHSGAYSKSPDQVTFVDSTHPVAYVGLDSHGSYHDEGGTGNCLYFQDYRRFDDKSLKLEGWKFLINAKNKSQDLPEWFDGSRDFYDGFPNPSNKGNACRTPSCSGVDSWIELTGARGAEGDGYKFGDFTVGLISMAVGQESLERGRELMEQHMEKAKQHSKPIQEGWEALQKDVAEKTESIQQNLHESLGQNALKIQAGLARGREKLSTLSCSSGTAYTKGLQEEEVFDFPEPR</sequence>
<proteinExistence type="predicted"/>
<dbReference type="InterPro" id="IPR009291">
    <property type="entry name" value="Vps62"/>
</dbReference>
<comment type="caution">
    <text evidence="2">The sequence shown here is derived from an EMBL/GenBank/DDBJ whole genome shotgun (WGS) entry which is preliminary data.</text>
</comment>
<evidence type="ECO:0000256" key="1">
    <source>
        <dbReference type="SAM" id="SignalP"/>
    </source>
</evidence>
<accession>A0ABP0HJI3</accession>
<evidence type="ECO:0000313" key="3">
    <source>
        <dbReference type="Proteomes" id="UP001642464"/>
    </source>
</evidence>
<evidence type="ECO:0000313" key="2">
    <source>
        <dbReference type="EMBL" id="CAK8989948.1"/>
    </source>
</evidence>
<dbReference type="EMBL" id="CAXAMM010001003">
    <property type="protein sequence ID" value="CAK8989948.1"/>
    <property type="molecule type" value="Genomic_DNA"/>
</dbReference>
<dbReference type="Pfam" id="PF06101">
    <property type="entry name" value="Vps62"/>
    <property type="match status" value="1"/>
</dbReference>
<gene>
    <name evidence="2" type="ORF">SCF082_LOCUS2050</name>
</gene>
<dbReference type="Proteomes" id="UP001642464">
    <property type="component" value="Unassembled WGS sequence"/>
</dbReference>
<protein>
    <submittedName>
        <fullName evidence="2">Uncharacterized protein</fullName>
    </submittedName>
</protein>
<keyword evidence="3" id="KW-1185">Reference proteome</keyword>